<dbReference type="EMBL" id="CP123523">
    <property type="protein sequence ID" value="WGM06332.1"/>
    <property type="molecule type" value="Genomic_DNA"/>
</dbReference>
<evidence type="ECO:0000313" key="1">
    <source>
        <dbReference type="EMBL" id="QBY42168.1"/>
    </source>
</evidence>
<dbReference type="EMBL" id="CP038613">
    <property type="protein sequence ID" value="QBY42168.1"/>
    <property type="molecule type" value="Genomic_DNA"/>
</dbReference>
<name>A0A4P7KXJ1_9GAMM</name>
<accession>A0A4P7KXJ1</accession>
<proteinExistence type="predicted"/>
<reference evidence="1 4" key="1">
    <citation type="submission" date="2019-03" db="EMBL/GenBank/DDBJ databases">
        <title>Long-read sequencing reveals hyperdense prophage content in a complex bacterial symbiont genome.</title>
        <authorList>
            <person name="Frost C.L."/>
            <person name="Siozios S."/>
            <person name="Nadal-Jimenez P."/>
            <person name="Brockhurst M.A."/>
            <person name="King K.C."/>
            <person name="Darby A.C."/>
            <person name="Hurst G.D.D."/>
        </authorList>
    </citation>
    <scope>NUCLEOTIDE SEQUENCE [LARGE SCALE GENOMIC DNA]</scope>
    <source>
        <strain evidence="1 4">FIN</strain>
    </source>
</reference>
<sequence length="73" mass="8263">MRNSLTINNIEYKSQLASSLYEVILEKATDECSRQLFDLLGIACDLNQLIHKDAITIVENISIPQEYTYAGRA</sequence>
<dbReference type="Proteomes" id="UP001177595">
    <property type="component" value="Chromosome"/>
</dbReference>
<dbReference type="GeneID" id="96875974"/>
<evidence type="ECO:0000313" key="5">
    <source>
        <dbReference type="Proteomes" id="UP001177592"/>
    </source>
</evidence>
<keyword evidence="5" id="KW-1185">Reference proteome</keyword>
<dbReference type="Proteomes" id="UP001177592">
    <property type="component" value="Chromosome"/>
</dbReference>
<evidence type="ECO:0000313" key="3">
    <source>
        <dbReference type="EMBL" id="WGM06332.1"/>
    </source>
</evidence>
<evidence type="ECO:0000313" key="2">
    <source>
        <dbReference type="EMBL" id="WGM00624.1"/>
    </source>
</evidence>
<dbReference type="RefSeq" id="WP_034249815.1">
    <property type="nucleotide sequence ID" value="NZ_CP038613.1"/>
</dbReference>
<dbReference type="KEGG" id="ans:ArsFIN_07130"/>
<dbReference type="EMBL" id="CP123504">
    <property type="protein sequence ID" value="WGM00624.1"/>
    <property type="molecule type" value="Genomic_DNA"/>
</dbReference>
<dbReference type="Proteomes" id="UP000295134">
    <property type="component" value="Chromosome"/>
</dbReference>
<organism evidence="1 4">
    <name type="scientific">Arsenophonus nasoniae</name>
    <name type="common">son-killer infecting Nasonia vitripennis</name>
    <dbReference type="NCBI Taxonomy" id="638"/>
    <lineage>
        <taxon>Bacteria</taxon>
        <taxon>Pseudomonadati</taxon>
        <taxon>Pseudomonadota</taxon>
        <taxon>Gammaproteobacteria</taxon>
        <taxon>Enterobacterales</taxon>
        <taxon>Morganellaceae</taxon>
        <taxon>Arsenophonus</taxon>
    </lineage>
</organism>
<gene>
    <name evidence="1" type="ORF">ArsFIN_07130</name>
    <name evidence="2" type="ORF">QE210_12235</name>
    <name evidence="3" type="ORF">QE258_02995</name>
</gene>
<reference evidence="2" key="2">
    <citation type="submission" date="2023-04" db="EMBL/GenBank/DDBJ databases">
        <title>Genome dynamics across the evolutionary transition to endosymbiosis.</title>
        <authorList>
            <person name="Siozios S."/>
            <person name="Nadal-Jimenez P."/>
            <person name="Azagi T."/>
            <person name="Sprong H."/>
            <person name="Frost C.L."/>
            <person name="Parratt S.R."/>
            <person name="Taylor G."/>
            <person name="Brettell L."/>
            <person name="Lew K.C."/>
            <person name="Croft L."/>
            <person name="King K.C."/>
            <person name="Brockhurst M.A."/>
            <person name="Hypsa V."/>
            <person name="Novakova E."/>
            <person name="Darby A.C."/>
            <person name="Hurst G.D.D."/>
        </authorList>
    </citation>
    <scope>NUCLEOTIDE SEQUENCE</scope>
    <source>
        <strain evidence="3">ANv_CAN</strain>
        <strain evidence="2">APv</strain>
    </source>
</reference>
<evidence type="ECO:0000313" key="4">
    <source>
        <dbReference type="Proteomes" id="UP000295134"/>
    </source>
</evidence>
<dbReference type="AlphaFoldDB" id="A0A4P7KXJ1"/>
<protein>
    <submittedName>
        <fullName evidence="1">Uncharacterized protein</fullName>
    </submittedName>
</protein>